<accession>A0A653A0Y0</accession>
<organism evidence="1">
    <name type="scientific">Uncultured Desulfatiglans sp</name>
    <dbReference type="NCBI Taxonomy" id="1748965"/>
    <lineage>
        <taxon>Bacteria</taxon>
        <taxon>Pseudomonadati</taxon>
        <taxon>Thermodesulfobacteriota</taxon>
        <taxon>Desulfobacteria</taxon>
        <taxon>Desulfatiglandales</taxon>
        <taxon>Desulfatiglandaceae</taxon>
        <taxon>Desulfatiglans</taxon>
        <taxon>environmental samples</taxon>
    </lineage>
</organism>
<sequence>MLSPTASRALVFAHASHARFHRFAAGPDRADVESIEPLCGCDLVIAAQTNTQVVAAMGKKTLWRTPGSCWMKKGTRHVGSR</sequence>
<name>A0A653A0Y0_UNCDX</name>
<dbReference type="EMBL" id="UPXX01000001">
    <property type="protein sequence ID" value="VBB41302.1"/>
    <property type="molecule type" value="Genomic_DNA"/>
</dbReference>
<gene>
    <name evidence="1" type="ORF">TRIP_B10030</name>
</gene>
<protein>
    <submittedName>
        <fullName evidence="1">Uncharacterized protein</fullName>
    </submittedName>
</protein>
<proteinExistence type="predicted"/>
<dbReference type="AlphaFoldDB" id="A0A653A0Y0"/>
<evidence type="ECO:0000313" key="1">
    <source>
        <dbReference type="EMBL" id="VBB41302.1"/>
    </source>
</evidence>
<reference evidence="1" key="1">
    <citation type="submission" date="2018-07" db="EMBL/GenBank/DDBJ databases">
        <authorList>
            <consortium name="Genoscope - CEA"/>
            <person name="William W."/>
        </authorList>
    </citation>
    <scope>NUCLEOTIDE SEQUENCE</scope>
    <source>
        <strain evidence="1">IK1</strain>
    </source>
</reference>